<dbReference type="GO" id="GO:0005886">
    <property type="term" value="C:plasma membrane"/>
    <property type="evidence" value="ECO:0007669"/>
    <property type="project" value="UniProtKB-SubCell"/>
</dbReference>
<keyword evidence="5 7" id="KW-1133">Transmembrane helix</keyword>
<dbReference type="CDD" id="cd17502">
    <property type="entry name" value="MFS_Azr1_MDR_like"/>
    <property type="match status" value="1"/>
</dbReference>
<dbReference type="PRINTS" id="PR01036">
    <property type="entry name" value="TCRTETB"/>
</dbReference>
<dbReference type="InterPro" id="IPR020846">
    <property type="entry name" value="MFS_dom"/>
</dbReference>
<dbReference type="PANTHER" id="PTHR23501">
    <property type="entry name" value="MAJOR FACILITATOR SUPERFAMILY"/>
    <property type="match status" value="1"/>
</dbReference>
<feature type="transmembrane region" description="Helical" evidence="7">
    <location>
        <begin position="263"/>
        <end position="283"/>
    </location>
</feature>
<keyword evidence="3" id="KW-1003">Cell membrane</keyword>
<accession>A0A4Z1PBI1</accession>
<evidence type="ECO:0000313" key="11">
    <source>
        <dbReference type="Proteomes" id="UP000298493"/>
    </source>
</evidence>
<comment type="caution">
    <text evidence="10">The sequence shown here is derived from an EMBL/GenBank/DDBJ whole genome shotgun (WGS) entry which is preliminary data.</text>
</comment>
<keyword evidence="8" id="KW-0732">Signal</keyword>
<feature type="transmembrane region" description="Helical" evidence="7">
    <location>
        <begin position="295"/>
        <end position="317"/>
    </location>
</feature>
<feature type="transmembrane region" description="Helical" evidence="7">
    <location>
        <begin position="191"/>
        <end position="211"/>
    </location>
</feature>
<feature type="transmembrane region" description="Helical" evidence="7">
    <location>
        <begin position="125"/>
        <end position="144"/>
    </location>
</feature>
<dbReference type="Gene3D" id="1.20.1720.10">
    <property type="entry name" value="Multidrug resistance protein D"/>
    <property type="match status" value="1"/>
</dbReference>
<evidence type="ECO:0000256" key="8">
    <source>
        <dbReference type="SAM" id="SignalP"/>
    </source>
</evidence>
<dbReference type="InterPro" id="IPR011701">
    <property type="entry name" value="MFS"/>
</dbReference>
<name>A0A4Z1PBI1_9PEZI</name>
<feature type="transmembrane region" description="Helical" evidence="7">
    <location>
        <begin position="473"/>
        <end position="490"/>
    </location>
</feature>
<evidence type="ECO:0000256" key="4">
    <source>
        <dbReference type="ARBA" id="ARBA00022692"/>
    </source>
</evidence>
<dbReference type="EMBL" id="SNSC02000002">
    <property type="protein sequence ID" value="TID26732.1"/>
    <property type="molecule type" value="Genomic_DNA"/>
</dbReference>
<keyword evidence="4 7" id="KW-0812">Transmembrane</keyword>
<dbReference type="SUPFAM" id="SSF103473">
    <property type="entry name" value="MFS general substrate transporter"/>
    <property type="match status" value="1"/>
</dbReference>
<gene>
    <name evidence="10" type="ORF">E6O75_ATG01225</name>
</gene>
<evidence type="ECO:0000259" key="9">
    <source>
        <dbReference type="PROSITE" id="PS50850"/>
    </source>
</evidence>
<keyword evidence="6 7" id="KW-0472">Membrane</keyword>
<feature type="signal peptide" evidence="8">
    <location>
        <begin position="1"/>
        <end position="22"/>
    </location>
</feature>
<evidence type="ECO:0000256" key="3">
    <source>
        <dbReference type="ARBA" id="ARBA00022475"/>
    </source>
</evidence>
<dbReference type="PANTHER" id="PTHR23501:SF158">
    <property type="entry name" value="TRANSPORTER, PUTATIVE (AFU_ORTHOLOGUE AFUA_5G14490)-RELATED"/>
    <property type="match status" value="1"/>
</dbReference>
<sequence>MSIVTALYLTLFIAALDQTIISTAIPTITSSLHSASGYTWIGGAYLIANAASGPIWTKLSDIWGRKVMLLGCTGWFFCASAVCGWARSMRGLVVGRALQGVAGGGCVQLVTVTISDLFGMRKRSLMLGMMEGVWAVAGGAGPVLGGVFSEKLSWRWIFWLNLPISGSIFILLLLFLDVHNPKTALMDGIKAIDWLGSLSILAVTVMILLGLDFGGETFPWNSPKVICLLVFGGVMIAFFIFSEKRLARYPLMPSSVFTGKGNVAALVVTACHGMVYIGGDYYLPLFFQSTHSTGPIISGLLILPYIAMEAIMGVFCGVITHRYGAYKELIWAGCFLMTLGTGLYIALNATSSIGMILGFEFIAGTGSGLLFQPPLVAIQVLAAQKDVATASATLGFVRNLATSIGVVVGGIIFQNSMATRTPLLRSANLSPENLERFSGADAAANVAFIDDIENAGQKMVVKQAFAWSMRNMWIFYACVGAISVVASMFIKREVLHRGEHIETKTGIAEMREKGGEGEVAMKTVTR</sequence>
<feature type="chain" id="PRO_5021229875" evidence="8">
    <location>
        <begin position="23"/>
        <end position="526"/>
    </location>
</feature>
<feature type="domain" description="Major facilitator superfamily (MFS) profile" evidence="9">
    <location>
        <begin position="3"/>
        <end position="495"/>
    </location>
</feature>
<dbReference type="AlphaFoldDB" id="A0A4Z1PBI1"/>
<evidence type="ECO:0000313" key="10">
    <source>
        <dbReference type="EMBL" id="TID26732.1"/>
    </source>
</evidence>
<dbReference type="Pfam" id="PF07690">
    <property type="entry name" value="MFS_1"/>
    <property type="match status" value="1"/>
</dbReference>
<dbReference type="GO" id="GO:0022857">
    <property type="term" value="F:transmembrane transporter activity"/>
    <property type="evidence" value="ECO:0007669"/>
    <property type="project" value="InterPro"/>
</dbReference>
<feature type="transmembrane region" description="Helical" evidence="7">
    <location>
        <begin position="329"/>
        <end position="347"/>
    </location>
</feature>
<dbReference type="InterPro" id="IPR036259">
    <property type="entry name" value="MFS_trans_sf"/>
</dbReference>
<evidence type="ECO:0000256" key="7">
    <source>
        <dbReference type="SAM" id="Phobius"/>
    </source>
</evidence>
<dbReference type="PROSITE" id="PS50850">
    <property type="entry name" value="MFS"/>
    <property type="match status" value="1"/>
</dbReference>
<feature type="transmembrane region" description="Helical" evidence="7">
    <location>
        <begin position="68"/>
        <end position="88"/>
    </location>
</feature>
<reference evidence="10 11" key="1">
    <citation type="submission" date="2019-04" db="EMBL/GenBank/DDBJ databases">
        <title>High contiguity whole genome sequence and gene annotation resource for two Venturia nashicola isolates.</title>
        <authorList>
            <person name="Prokchorchik M."/>
            <person name="Won K."/>
            <person name="Lee Y."/>
            <person name="Choi E.D."/>
            <person name="Segonzac C."/>
            <person name="Sohn K.H."/>
        </authorList>
    </citation>
    <scope>NUCLEOTIDE SEQUENCE [LARGE SCALE GENOMIC DNA]</scope>
    <source>
        <strain evidence="10 11">PRI2</strain>
    </source>
</reference>
<protein>
    <submittedName>
        <fullName evidence="10">Putative MFS transporter</fullName>
    </submittedName>
</protein>
<dbReference type="Proteomes" id="UP000298493">
    <property type="component" value="Unassembled WGS sequence"/>
</dbReference>
<dbReference type="FunFam" id="1.20.1720.10:FF:000014">
    <property type="entry name" value="MFS drug transporter, putative"/>
    <property type="match status" value="1"/>
</dbReference>
<feature type="transmembrane region" description="Helical" evidence="7">
    <location>
        <begin position="156"/>
        <end position="179"/>
    </location>
</feature>
<comment type="similarity">
    <text evidence="2">Belongs to the major facilitator superfamily. TCR/Tet family.</text>
</comment>
<evidence type="ECO:0000256" key="1">
    <source>
        <dbReference type="ARBA" id="ARBA00004651"/>
    </source>
</evidence>
<evidence type="ECO:0000256" key="6">
    <source>
        <dbReference type="ARBA" id="ARBA00023136"/>
    </source>
</evidence>
<comment type="subcellular location">
    <subcellularLocation>
        <location evidence="1">Cell membrane</location>
        <topology evidence="1">Multi-pass membrane protein</topology>
    </subcellularLocation>
</comment>
<proteinExistence type="inferred from homology"/>
<feature type="transmembrane region" description="Helical" evidence="7">
    <location>
        <begin position="223"/>
        <end position="242"/>
    </location>
</feature>
<evidence type="ECO:0000256" key="2">
    <source>
        <dbReference type="ARBA" id="ARBA00007520"/>
    </source>
</evidence>
<evidence type="ECO:0000256" key="5">
    <source>
        <dbReference type="ARBA" id="ARBA00022989"/>
    </source>
</evidence>
<dbReference type="Gene3D" id="1.20.1250.20">
    <property type="entry name" value="MFS general substrate transporter like domains"/>
    <property type="match status" value="1"/>
</dbReference>
<keyword evidence="11" id="KW-1185">Reference proteome</keyword>
<organism evidence="10 11">
    <name type="scientific">Venturia nashicola</name>
    <dbReference type="NCBI Taxonomy" id="86259"/>
    <lineage>
        <taxon>Eukaryota</taxon>
        <taxon>Fungi</taxon>
        <taxon>Dikarya</taxon>
        <taxon>Ascomycota</taxon>
        <taxon>Pezizomycotina</taxon>
        <taxon>Dothideomycetes</taxon>
        <taxon>Pleosporomycetidae</taxon>
        <taxon>Venturiales</taxon>
        <taxon>Venturiaceae</taxon>
        <taxon>Venturia</taxon>
    </lineage>
</organism>
<feature type="transmembrane region" description="Helical" evidence="7">
    <location>
        <begin position="392"/>
        <end position="413"/>
    </location>
</feature>